<feature type="compositionally biased region" description="Basic and acidic residues" evidence="1">
    <location>
        <begin position="801"/>
        <end position="812"/>
    </location>
</feature>
<feature type="compositionally biased region" description="Polar residues" evidence="1">
    <location>
        <begin position="460"/>
        <end position="509"/>
    </location>
</feature>
<feature type="region of interest" description="Disordered" evidence="1">
    <location>
        <begin position="89"/>
        <end position="127"/>
    </location>
</feature>
<feature type="compositionally biased region" description="Low complexity" evidence="1">
    <location>
        <begin position="522"/>
        <end position="535"/>
    </location>
</feature>
<feature type="compositionally biased region" description="Low complexity" evidence="1">
    <location>
        <begin position="871"/>
        <end position="881"/>
    </location>
</feature>
<feature type="region of interest" description="Disordered" evidence="1">
    <location>
        <begin position="947"/>
        <end position="979"/>
    </location>
</feature>
<sequence>MAETLLEGESQSENVAVSVGLTPTKQQTRDNAADIGSSVVLQQSPKDAEEVVDLLLRELIPEKDWDAVSNADPNPSVLAGEELAKADILENGISSHDRNHATAEGTGPVKPTSEKDVLSTQQCEEGNSDVSSILKDLDQCLGDPSSAGPSVVGTYVTEDDDVDSVSVMSKITAYLSGDDGQHFSIHEELQQDKGPMESLDTDGVEKTPNGIHEDFDGTNMLVDDELREAEDAPEVCASVDQECDVVTRCCNEAKGTRQVAVVKTKQCLGVEDTAIQTTGDADDIGIGSEENHTKCSLSKDDISKNRQSSHMGKDHVMAVSSKPKDCSYVSDNVIIDLCVTPEEEVDLVDLDAKNVLESSEDDPMDTDPQFKVIDVWPNPADSCGTPPKSLASSPIIRKTCSSNLDISELCDNRKTIHTSNQSSESKRYVISATAGLCASVEDKNERRKVGAIGRKAVPTDNGNVSGSLNSSKEVSLKTPQAEQASDVTGKPQASQDKQRNQMSVVCTSRSTKDCGSENSDWSVQQSSSAFLSSKGSKNKTKNTRPSSSVDYDAEILQQKKKAKRNPSPEITVKSDSKREKTKIKPIVWDRSPVHSSKTKNAVVLPPQKKVVLNSEGKQGFVAPTAKKEMVHKAKMSEPQKKTAIKKIVWDRSPARQKDTSKKSPMKDGDLEICISNKVEAAKEDVRLVYDPQKPLSPDSKNKLLEHLLMVEESQEVEAEEMQPSNLKVTVSKLDTKVTLSDTMAESDSPVPCKKIALDGGKGSSTVKSVVVKSKEKTKSVAAKSCSTTVQKSSKNRKHKTTDHGQEEKERLVVLKGQPKSIVHATALAHNSKGKTQNVVKDKEKSTSVKEAHSSDATKRKTRSKRRKKSSDSNGSNDGQGSSRKKVNVSNDIEDELSSLLEVAPIEVKVPRPKLSEKLQQEEKPPTKPKETCILKDPVDAEGVSEMLETGPGTEVNDLSEKLSKSRAKRQQEQKTSDEVQQVHFLASDTCKEDLSQHDMEDITDEQPLDEMEQAEEIRITRQVVITDDHISNIAAPEPSIMEEGLDTLDLNFGIDGTELQVTLPGESSDLKTTFQSMLEAEDFYNKNAEALHLRNPMEEIIAQERLMYNDTETSAKSISAALEGEDHGSDNMSGYETLDEIVDSDNEVPVSGSDSQTRQASKVSSPCVKASFIILPCQNQSPPVLKTTESLSSDISVFVNHSKPDSPEDRKECESAVVKGAALPSLTFTTDTICNKAAKVGSEFTLPEHAGVAQEESERVPSRIGLQVIESKDASKGTDPNDLSLSAPSTNVLCDKPVESVCEDQSKDDFSHELRQLLEKALVEALIHSDKESAGSNDAAALKDSSTKTSQNQIPTLGKEEEPSMEDSEQKSGATSAAVRDLSQMSSSGEKAAPCEHKSENTGSGVSVSNHSVFDDSCNDAVKCDGVVKLPPVGDDKTGQADTSVGIQATTEISPAVVLEVCIGGQGQDAMSIKPTEDKDTEISSIVKKEKEAPEEKPEEDQNPLKEPLKSSIVKSDFPAADIRVVQDSCKKEPPAENTSFKIGGQVDNKPSCSTDTTTVFTRLENSPQKKSESGVFNRLGGYSTKLKGKKSRAECCTKPRFHPYQGKTPTESQGQGEENDVHLCKESVEELNQMVAKEDKATGSRGRKKFKKPRPPRRGRSKLYSKLQDRLQQEGRDIRETYYLDDFSENPYDEGRFTHKGSDPVYYLEEMPCVRNDDPSDMTSKTYRFKATIKVKFPKRDKDFHCYPATQLPRFKNIPDQFPRHQINKEKTNNRH</sequence>
<feature type="region of interest" description="Disordered" evidence="1">
    <location>
        <begin position="648"/>
        <end position="667"/>
    </location>
</feature>
<feature type="compositionally biased region" description="Polar residues" evidence="1">
    <location>
        <begin position="1608"/>
        <end position="1617"/>
    </location>
</feature>
<reference evidence="3" key="2">
    <citation type="submission" date="2025-08" db="UniProtKB">
        <authorList>
            <consortium name="RefSeq"/>
        </authorList>
    </citation>
    <scope>IDENTIFICATION</scope>
    <source>
        <strain evidence="3">S238N-H82</strain>
        <tissue evidence="3">Testes</tissue>
    </source>
</reference>
<feature type="region of interest" description="Disordered" evidence="1">
    <location>
        <begin position="451"/>
        <end position="581"/>
    </location>
</feature>
<dbReference type="Proteomes" id="UP000001554">
    <property type="component" value="Chromosome 7"/>
</dbReference>
<keyword evidence="2" id="KW-1185">Reference proteome</keyword>
<feature type="region of interest" description="Disordered" evidence="1">
    <location>
        <begin position="1637"/>
        <end position="1665"/>
    </location>
</feature>
<feature type="compositionally biased region" description="Basic and acidic residues" evidence="1">
    <location>
        <begin position="913"/>
        <end position="932"/>
    </location>
</feature>
<reference evidence="2" key="1">
    <citation type="journal article" date="2020" name="Nat. Ecol. Evol.">
        <title>Deeply conserved synteny resolves early events in vertebrate evolution.</title>
        <authorList>
            <person name="Simakov O."/>
            <person name="Marletaz F."/>
            <person name="Yue J.X."/>
            <person name="O'Connell B."/>
            <person name="Jenkins J."/>
            <person name="Brandt A."/>
            <person name="Calef R."/>
            <person name="Tung C.H."/>
            <person name="Huang T.K."/>
            <person name="Schmutz J."/>
            <person name="Satoh N."/>
            <person name="Yu J.K."/>
            <person name="Putnam N.H."/>
            <person name="Green R.E."/>
            <person name="Rokhsar D.S."/>
        </authorList>
    </citation>
    <scope>NUCLEOTIDE SEQUENCE [LARGE SCALE GENOMIC DNA]</scope>
    <source>
        <strain evidence="2">S238N-H82</strain>
    </source>
</reference>
<dbReference type="KEGG" id="bfo:118419516"/>
<feature type="region of interest" description="Disordered" evidence="1">
    <location>
        <begin position="1470"/>
        <end position="1514"/>
    </location>
</feature>
<gene>
    <name evidence="3" type="primary">LOC118419516</name>
</gene>
<protein>
    <submittedName>
        <fullName evidence="3">Uncharacterized protein LOC118419516</fullName>
    </submittedName>
</protein>
<organism evidence="2 3">
    <name type="scientific">Branchiostoma floridae</name>
    <name type="common">Florida lancelet</name>
    <name type="synonym">Amphioxus</name>
    <dbReference type="NCBI Taxonomy" id="7739"/>
    <lineage>
        <taxon>Eukaryota</taxon>
        <taxon>Metazoa</taxon>
        <taxon>Chordata</taxon>
        <taxon>Cephalochordata</taxon>
        <taxon>Leptocardii</taxon>
        <taxon>Amphioxiformes</taxon>
        <taxon>Branchiostomatidae</taxon>
        <taxon>Branchiostoma</taxon>
    </lineage>
</organism>
<evidence type="ECO:0000313" key="2">
    <source>
        <dbReference type="Proteomes" id="UP000001554"/>
    </source>
</evidence>
<feature type="region of interest" description="Disordered" evidence="1">
    <location>
        <begin position="1529"/>
        <end position="1622"/>
    </location>
</feature>
<feature type="region of interest" description="Disordered" evidence="1">
    <location>
        <begin position="1269"/>
        <end position="1289"/>
    </location>
</feature>
<evidence type="ECO:0000313" key="3">
    <source>
        <dbReference type="RefSeq" id="XP_035681824.1"/>
    </source>
</evidence>
<feature type="region of interest" description="Disordered" evidence="1">
    <location>
        <begin position="772"/>
        <end position="932"/>
    </location>
</feature>
<accession>A0A9J7LGR4</accession>
<feature type="region of interest" description="Disordered" evidence="1">
    <location>
        <begin position="281"/>
        <end position="316"/>
    </location>
</feature>
<dbReference type="RefSeq" id="XP_035681824.1">
    <property type="nucleotide sequence ID" value="XM_035825931.1"/>
</dbReference>
<feature type="compositionally biased region" description="Basic residues" evidence="1">
    <location>
        <begin position="859"/>
        <end position="868"/>
    </location>
</feature>
<feature type="compositionally biased region" description="Basic residues" evidence="1">
    <location>
        <begin position="1646"/>
        <end position="1664"/>
    </location>
</feature>
<feature type="compositionally biased region" description="Polar residues" evidence="1">
    <location>
        <begin position="1549"/>
        <end position="1567"/>
    </location>
</feature>
<dbReference type="GeneID" id="118419516"/>
<feature type="region of interest" description="Disordered" evidence="1">
    <location>
        <begin position="1333"/>
        <end position="1408"/>
    </location>
</feature>
<evidence type="ECO:0000256" key="1">
    <source>
        <dbReference type="SAM" id="MobiDB-lite"/>
    </source>
</evidence>
<feature type="compositionally biased region" description="Polar residues" evidence="1">
    <location>
        <begin position="118"/>
        <end position="127"/>
    </location>
</feature>
<dbReference type="OMA" id="ISQHDME"/>
<dbReference type="OrthoDB" id="10029830at2759"/>
<name>A0A9J7LGR4_BRAFL</name>
<feature type="compositionally biased region" description="Basic and acidic residues" evidence="1">
    <location>
        <begin position="839"/>
        <end position="858"/>
    </location>
</feature>
<feature type="compositionally biased region" description="Basic and acidic residues" evidence="1">
    <location>
        <begin position="1475"/>
        <end position="1496"/>
    </location>
</feature>
<feature type="compositionally biased region" description="Basic and acidic residues" evidence="1">
    <location>
        <begin position="958"/>
        <end position="977"/>
    </location>
</feature>
<proteinExistence type="predicted"/>
<feature type="compositionally biased region" description="Basic and acidic residues" evidence="1">
    <location>
        <begin position="289"/>
        <end position="304"/>
    </location>
</feature>